<name>A0AAD4S109_9MAGN</name>
<protein>
    <recommendedName>
        <fullName evidence="12">Plant heme peroxidase family profile domain-containing protein</fullName>
    </recommendedName>
</protein>
<feature type="domain" description="Plant heme peroxidase family profile" evidence="12">
    <location>
        <begin position="1"/>
        <end position="218"/>
    </location>
</feature>
<feature type="binding site" evidence="9">
    <location>
        <position position="67"/>
    </location>
    <ligand>
        <name>substrate</name>
    </ligand>
</feature>
<evidence type="ECO:0000256" key="2">
    <source>
        <dbReference type="ARBA" id="ARBA00006873"/>
    </source>
</evidence>
<dbReference type="Gene3D" id="1.10.520.10">
    <property type="match status" value="1"/>
</dbReference>
<evidence type="ECO:0000313" key="14">
    <source>
        <dbReference type="Proteomes" id="UP001202328"/>
    </source>
</evidence>
<comment type="catalytic activity">
    <reaction evidence="1">
        <text>2 a phenolic donor + H2O2 = 2 a phenolic radical donor + 2 H2O</text>
        <dbReference type="Rhea" id="RHEA:56136"/>
        <dbReference type="ChEBI" id="CHEBI:15377"/>
        <dbReference type="ChEBI" id="CHEBI:16240"/>
        <dbReference type="ChEBI" id="CHEBI:139520"/>
        <dbReference type="ChEBI" id="CHEBI:139521"/>
        <dbReference type="EC" id="1.11.1.7"/>
    </reaction>
</comment>
<evidence type="ECO:0000256" key="5">
    <source>
        <dbReference type="ARBA" id="ARBA00022723"/>
    </source>
</evidence>
<dbReference type="Pfam" id="PF00141">
    <property type="entry name" value="peroxidase"/>
    <property type="match status" value="1"/>
</dbReference>
<dbReference type="Proteomes" id="UP001202328">
    <property type="component" value="Unassembled WGS sequence"/>
</dbReference>
<dbReference type="SUPFAM" id="SSF48113">
    <property type="entry name" value="Heme-dependent peroxidases"/>
    <property type="match status" value="1"/>
</dbReference>
<comment type="cofactor">
    <cofactor evidence="10">
        <name>heme b</name>
        <dbReference type="ChEBI" id="CHEBI:60344"/>
    </cofactor>
    <text evidence="10">Binds 1 heme b (iron(II)-protoporphyrin IX) group per subunit.</text>
</comment>
<feature type="binding site" description="axial binding residue" evidence="10">
    <location>
        <position position="97"/>
    </location>
    <ligand>
        <name>heme b</name>
        <dbReference type="ChEBI" id="CHEBI:60344"/>
    </ligand>
    <ligandPart>
        <name>Fe</name>
        <dbReference type="ChEBI" id="CHEBI:18248"/>
    </ligandPart>
</feature>
<evidence type="ECO:0000256" key="11">
    <source>
        <dbReference type="PIRSR" id="PIRSR600823-5"/>
    </source>
</evidence>
<dbReference type="PANTHER" id="PTHR31235">
    <property type="entry name" value="PEROXIDASE 25-RELATED"/>
    <property type="match status" value="1"/>
</dbReference>
<dbReference type="GO" id="GO:0140825">
    <property type="term" value="F:lactoperoxidase activity"/>
    <property type="evidence" value="ECO:0007669"/>
    <property type="project" value="UniProtKB-EC"/>
</dbReference>
<keyword evidence="8 11" id="KW-1015">Disulfide bond</keyword>
<keyword evidence="10" id="KW-0106">Calcium</keyword>
<dbReference type="InterPro" id="IPR000823">
    <property type="entry name" value="Peroxidase_pln"/>
</dbReference>
<dbReference type="PROSITE" id="PS50873">
    <property type="entry name" value="PEROXIDASE_4"/>
    <property type="match status" value="1"/>
</dbReference>
<dbReference type="Gene3D" id="1.10.420.10">
    <property type="entry name" value="Peroxidase, domain 2"/>
    <property type="match status" value="1"/>
</dbReference>
<keyword evidence="14" id="KW-1185">Reference proteome</keyword>
<proteinExistence type="inferred from homology"/>
<dbReference type="PROSITE" id="PS00435">
    <property type="entry name" value="PEROXIDASE_1"/>
    <property type="match status" value="1"/>
</dbReference>
<accession>A0AAD4S109</accession>
<evidence type="ECO:0000256" key="9">
    <source>
        <dbReference type="PIRSR" id="PIRSR600823-2"/>
    </source>
</evidence>
<dbReference type="PRINTS" id="PR00461">
    <property type="entry name" value="PLPEROXIDASE"/>
</dbReference>
<dbReference type="GO" id="GO:0046872">
    <property type="term" value="F:metal ion binding"/>
    <property type="evidence" value="ECO:0007669"/>
    <property type="project" value="UniProtKB-KW"/>
</dbReference>
<feature type="binding site" evidence="10">
    <location>
        <position position="146"/>
    </location>
    <ligand>
        <name>Ca(2+)</name>
        <dbReference type="ChEBI" id="CHEBI:29108"/>
        <label>2</label>
    </ligand>
</feature>
<dbReference type="InterPro" id="IPR002016">
    <property type="entry name" value="Haem_peroxidase"/>
</dbReference>
<gene>
    <name evidence="13" type="ORF">MKW98_019982</name>
</gene>
<evidence type="ECO:0000256" key="8">
    <source>
        <dbReference type="ARBA" id="ARBA00023157"/>
    </source>
</evidence>
<comment type="similarity">
    <text evidence="2">Belongs to the peroxidase family. Ascorbate peroxidase subfamily.</text>
</comment>
<dbReference type="GO" id="GO:0020037">
    <property type="term" value="F:heme binding"/>
    <property type="evidence" value="ECO:0007669"/>
    <property type="project" value="InterPro"/>
</dbReference>
<comment type="cofactor">
    <cofactor evidence="10">
        <name>Ca(2+)</name>
        <dbReference type="ChEBI" id="CHEBI:29108"/>
    </cofactor>
    <text evidence="10">Binds 2 calcium ions per subunit.</text>
</comment>
<dbReference type="EMBL" id="JAJJMB010015809">
    <property type="protein sequence ID" value="KAI3851983.1"/>
    <property type="molecule type" value="Genomic_DNA"/>
</dbReference>
<evidence type="ECO:0000313" key="13">
    <source>
        <dbReference type="EMBL" id="KAI3851983.1"/>
    </source>
</evidence>
<evidence type="ECO:0000256" key="6">
    <source>
        <dbReference type="ARBA" id="ARBA00023002"/>
    </source>
</evidence>
<dbReference type="FunFam" id="1.10.420.10:FF:000001">
    <property type="entry name" value="Peroxidase"/>
    <property type="match status" value="1"/>
</dbReference>
<keyword evidence="6" id="KW-0560">Oxidoreductase</keyword>
<evidence type="ECO:0000256" key="10">
    <source>
        <dbReference type="PIRSR" id="PIRSR600823-3"/>
    </source>
</evidence>
<evidence type="ECO:0000256" key="7">
    <source>
        <dbReference type="ARBA" id="ARBA00023004"/>
    </source>
</evidence>
<evidence type="ECO:0000256" key="3">
    <source>
        <dbReference type="ARBA" id="ARBA00022559"/>
    </source>
</evidence>
<dbReference type="InterPro" id="IPR019793">
    <property type="entry name" value="Peroxidases_heam-ligand_BS"/>
</dbReference>
<dbReference type="InterPro" id="IPR010255">
    <property type="entry name" value="Haem_peroxidase_sf"/>
</dbReference>
<comment type="caution">
    <text evidence="13">The sequence shown here is derived from an EMBL/GenBank/DDBJ whole genome shotgun (WGS) entry which is preliminary data.</text>
</comment>
<dbReference type="GO" id="GO:0006979">
    <property type="term" value="P:response to oxidative stress"/>
    <property type="evidence" value="ECO:0007669"/>
    <property type="project" value="InterPro"/>
</dbReference>
<evidence type="ECO:0000259" key="12">
    <source>
        <dbReference type="PROSITE" id="PS50873"/>
    </source>
</evidence>
<keyword evidence="7 10" id="KW-0408">Iron</keyword>
<evidence type="ECO:0000256" key="1">
    <source>
        <dbReference type="ARBA" id="ARBA00000189"/>
    </source>
</evidence>
<feature type="binding site" evidence="10">
    <location>
        <position position="98"/>
    </location>
    <ligand>
        <name>Ca(2+)</name>
        <dbReference type="ChEBI" id="CHEBI:29108"/>
        <label>2</label>
    </ligand>
</feature>
<feature type="disulfide bond" evidence="11">
    <location>
        <begin position="24"/>
        <end position="214"/>
    </location>
</feature>
<organism evidence="13 14">
    <name type="scientific">Papaver atlanticum</name>
    <dbReference type="NCBI Taxonomy" id="357466"/>
    <lineage>
        <taxon>Eukaryota</taxon>
        <taxon>Viridiplantae</taxon>
        <taxon>Streptophyta</taxon>
        <taxon>Embryophyta</taxon>
        <taxon>Tracheophyta</taxon>
        <taxon>Spermatophyta</taxon>
        <taxon>Magnoliopsida</taxon>
        <taxon>Ranunculales</taxon>
        <taxon>Papaveraceae</taxon>
        <taxon>Papaveroideae</taxon>
        <taxon>Papaver</taxon>
    </lineage>
</organism>
<keyword evidence="4" id="KW-0349">Heme</keyword>
<reference evidence="13" key="1">
    <citation type="submission" date="2022-04" db="EMBL/GenBank/DDBJ databases">
        <title>A functionally conserved STORR gene fusion in Papaver species that diverged 16.8 million years ago.</title>
        <authorList>
            <person name="Catania T."/>
        </authorList>
    </citation>
    <scope>NUCLEOTIDE SEQUENCE</scope>
    <source>
        <strain evidence="13">S-188037</strain>
    </source>
</reference>
<sequence>MAGYDIIDKVKASLENLCPATVSCADIIALVARDAVSQQFGKDLWEVFTGRKDGNTSIAKEALDNLPSPAATFEDLAASFHEKGLNKMDLDILSGAHTIGMAPCSTIATRLMPVTDPTLDQGFAESLKELCNRGQNNVSFGTPRFDNQYYSQLLAHRGVLRSDASLLEDTESLHLVGLLSRGEDTFLKNFGAAMQKMGGIGVLVGSDGGVRTNCIGVQLLS</sequence>
<feature type="binding site" evidence="10">
    <location>
        <position position="142"/>
    </location>
    <ligand>
        <name>Ca(2+)</name>
        <dbReference type="ChEBI" id="CHEBI:29108"/>
        <label>2</label>
    </ligand>
</feature>
<feature type="disulfide bond" evidence="11">
    <location>
        <begin position="104"/>
        <end position="131"/>
    </location>
</feature>
<dbReference type="PRINTS" id="PR00458">
    <property type="entry name" value="PEROXIDASE"/>
</dbReference>
<keyword evidence="5 10" id="KW-0479">Metal-binding</keyword>
<evidence type="ECO:0000256" key="4">
    <source>
        <dbReference type="ARBA" id="ARBA00022617"/>
    </source>
</evidence>
<dbReference type="AlphaFoldDB" id="A0AAD4S109"/>
<keyword evidence="3" id="KW-0575">Peroxidase</keyword>